<evidence type="ECO:0000313" key="2">
    <source>
        <dbReference type="EMBL" id="QJI03202.1"/>
    </source>
</evidence>
<gene>
    <name evidence="1" type="ORF">TM448A03242_0005</name>
    <name evidence="2" type="ORF">TM448B04283_0006</name>
</gene>
<dbReference type="EMBL" id="MT145067">
    <property type="protein sequence ID" value="QJI03202.1"/>
    <property type="molecule type" value="Genomic_DNA"/>
</dbReference>
<organism evidence="1">
    <name type="scientific">viral metagenome</name>
    <dbReference type="NCBI Taxonomy" id="1070528"/>
    <lineage>
        <taxon>unclassified sequences</taxon>
        <taxon>metagenomes</taxon>
        <taxon>organismal metagenomes</taxon>
    </lineage>
</organism>
<evidence type="ECO:0000313" key="1">
    <source>
        <dbReference type="EMBL" id="QJA53118.1"/>
    </source>
</evidence>
<accession>A0A6H2A030</accession>
<sequence length="65" mass="7413">MEEQTITHVYPDQYRIAYKRSDTKGIDGFTVEVSGSDIEKVKSEAQALYEEAKNKTYQLPVEGVK</sequence>
<reference evidence="1" key="1">
    <citation type="submission" date="2020-03" db="EMBL/GenBank/DDBJ databases">
        <title>The deep terrestrial virosphere.</title>
        <authorList>
            <person name="Holmfeldt K."/>
            <person name="Nilsson E."/>
            <person name="Simone D."/>
            <person name="Lopez-Fernandez M."/>
            <person name="Wu X."/>
            <person name="de Brujin I."/>
            <person name="Lundin D."/>
            <person name="Andersson A."/>
            <person name="Bertilsson S."/>
            <person name="Dopson M."/>
        </authorList>
    </citation>
    <scope>NUCLEOTIDE SEQUENCE</scope>
    <source>
        <strain evidence="1">TM448A03242</strain>
        <strain evidence="2">TM448B04283</strain>
    </source>
</reference>
<dbReference type="AlphaFoldDB" id="A0A6H2A030"/>
<proteinExistence type="predicted"/>
<name>A0A6H2A030_9ZZZZ</name>
<dbReference type="EMBL" id="MT144395">
    <property type="protein sequence ID" value="QJA53118.1"/>
    <property type="molecule type" value="Genomic_DNA"/>
</dbReference>
<protein>
    <submittedName>
        <fullName evidence="1">Uncharacterized protein</fullName>
    </submittedName>
</protein>